<dbReference type="Proteomes" id="UP000433181">
    <property type="component" value="Unassembled WGS sequence"/>
</dbReference>
<organism evidence="1 2">
    <name type="scientific">Anaerovibrio slackiae</name>
    <dbReference type="NCBI Taxonomy" id="2652309"/>
    <lineage>
        <taxon>Bacteria</taxon>
        <taxon>Bacillati</taxon>
        <taxon>Bacillota</taxon>
        <taxon>Negativicutes</taxon>
        <taxon>Selenomonadales</taxon>
        <taxon>Selenomonadaceae</taxon>
        <taxon>Anaerovibrio</taxon>
    </lineage>
</organism>
<protein>
    <submittedName>
        <fullName evidence="1">Uncharacterized protein</fullName>
    </submittedName>
</protein>
<sequence length="69" mass="7821">MQITFDIKLSEENDLLNMDACVLDLIKLISAYRIPLCYLDDMFAGVKEDIECALLITPESVSQELIPSR</sequence>
<evidence type="ECO:0000313" key="1">
    <source>
        <dbReference type="EMBL" id="MSU08857.1"/>
    </source>
</evidence>
<dbReference type="GeneID" id="96778791"/>
<gene>
    <name evidence="1" type="ORF">FYJ84_07665</name>
</gene>
<accession>A0A6I2UDT4</accession>
<name>A0A6I2UDT4_9FIRM</name>
<proteinExistence type="predicted"/>
<comment type="caution">
    <text evidence="1">The sequence shown here is derived from an EMBL/GenBank/DDBJ whole genome shotgun (WGS) entry which is preliminary data.</text>
</comment>
<evidence type="ECO:0000313" key="2">
    <source>
        <dbReference type="Proteomes" id="UP000433181"/>
    </source>
</evidence>
<keyword evidence="2" id="KW-1185">Reference proteome</keyword>
<dbReference type="RefSeq" id="WP_154407022.1">
    <property type="nucleotide sequence ID" value="NZ_VUNR01000013.1"/>
</dbReference>
<reference evidence="1 2" key="1">
    <citation type="submission" date="2019-08" db="EMBL/GenBank/DDBJ databases">
        <title>In-depth cultivation of the pig gut microbiome towards novel bacterial diversity and tailored functional studies.</title>
        <authorList>
            <person name="Wylensek D."/>
            <person name="Hitch T.C.A."/>
            <person name="Clavel T."/>
        </authorList>
    </citation>
    <scope>NUCLEOTIDE SEQUENCE [LARGE SCALE GENOMIC DNA]</scope>
    <source>
        <strain evidence="1 2">WCA-693-APC-5D-A</strain>
    </source>
</reference>
<dbReference type="AlphaFoldDB" id="A0A6I2UDT4"/>
<dbReference type="EMBL" id="VUNR01000013">
    <property type="protein sequence ID" value="MSU08857.1"/>
    <property type="molecule type" value="Genomic_DNA"/>
</dbReference>